<dbReference type="Proteomes" id="UP000000366">
    <property type="component" value="Plasmid RPME01"/>
</dbReference>
<organism evidence="1 2">
    <name type="scientific">Methylibium petroleiphilum (strain ATCC BAA-1232 / LMG 22953 / PM1)</name>
    <dbReference type="NCBI Taxonomy" id="420662"/>
    <lineage>
        <taxon>Bacteria</taxon>
        <taxon>Pseudomonadati</taxon>
        <taxon>Pseudomonadota</taxon>
        <taxon>Betaproteobacteria</taxon>
        <taxon>Burkholderiales</taxon>
        <taxon>Sphaerotilaceae</taxon>
        <taxon>Methylibium</taxon>
    </lineage>
</organism>
<dbReference type="RefSeq" id="WP_011831756.1">
    <property type="nucleotide sequence ID" value="NC_008826.1"/>
</dbReference>
<keyword evidence="2" id="KW-1185">Reference proteome</keyword>
<dbReference type="HOGENOM" id="CLU_1862854_0_0_4"/>
<name>A2SNM9_METPP</name>
<dbReference type="EMBL" id="CP000556">
    <property type="protein sequence ID" value="ABM97168.1"/>
    <property type="molecule type" value="Genomic_DNA"/>
</dbReference>
<dbReference type="KEGG" id="mpt:Mpe_B0393"/>
<keyword evidence="1" id="KW-0614">Plasmid</keyword>
<evidence type="ECO:0000313" key="1">
    <source>
        <dbReference type="EMBL" id="ABM97168.1"/>
    </source>
</evidence>
<proteinExistence type="predicted"/>
<reference evidence="1 2" key="1">
    <citation type="journal article" date="2007" name="J. Bacteriol.">
        <title>Whole-genome analysis of the methyl tert-butyl ether-degrading beta-proteobacterium Methylibium petroleiphilum PM1.</title>
        <authorList>
            <person name="Kane S.R."/>
            <person name="Chakicherla A.Y."/>
            <person name="Chain P.S.G."/>
            <person name="Schmidt R."/>
            <person name="Shin M.W."/>
            <person name="Legler T.C."/>
            <person name="Scow K.M."/>
            <person name="Larimer F.W."/>
            <person name="Lucas S.M."/>
            <person name="Richardson P.M."/>
            <person name="Hristova K.R."/>
        </authorList>
    </citation>
    <scope>NUCLEOTIDE SEQUENCE [LARGE SCALE GENOMIC DNA]</scope>
    <source>
        <strain evidence="2">ATCC BAA-1232 / LMG 22953 / PM1</strain>
        <plasmid evidence="1 2">RPME01</plasmid>
    </source>
</reference>
<dbReference type="AlphaFoldDB" id="A2SNM9"/>
<sequence length="137" mass="14898">MSNETEVKTMTAVTPNDITQVQVEHWESPKYGGDNERAGGEPFTMEMIDHRVVSGQLLVNLAPVDGDVDDMLSAAFEVASAPGSNDPVQAISLYMDSEHVALRLYKQGNQVLIVPGNAEVQLLPTRLPDGGHGWILR</sequence>
<gene>
    <name evidence="1" type="ordered locus">Mpe_B0393</name>
</gene>
<protein>
    <submittedName>
        <fullName evidence="1">Uncharacterized protein</fullName>
    </submittedName>
</protein>
<dbReference type="eggNOG" id="ENOG502ZW83">
    <property type="taxonomic scope" value="Bacteria"/>
</dbReference>
<evidence type="ECO:0000313" key="2">
    <source>
        <dbReference type="Proteomes" id="UP000000366"/>
    </source>
</evidence>
<accession>A2SNM9</accession>
<geneLocation type="plasmid" evidence="1 2">
    <name>RPME01</name>
</geneLocation>